<organism evidence="2">
    <name type="scientific">uncultured Solirubrobacteraceae bacterium</name>
    <dbReference type="NCBI Taxonomy" id="1162706"/>
    <lineage>
        <taxon>Bacteria</taxon>
        <taxon>Bacillati</taxon>
        <taxon>Actinomycetota</taxon>
        <taxon>Thermoleophilia</taxon>
        <taxon>Solirubrobacterales</taxon>
        <taxon>Solirubrobacteraceae</taxon>
        <taxon>environmental samples</taxon>
    </lineage>
</organism>
<evidence type="ECO:0000313" key="2">
    <source>
        <dbReference type="EMBL" id="CAA9510114.1"/>
    </source>
</evidence>
<feature type="signal peptide" evidence="1">
    <location>
        <begin position="1"/>
        <end position="21"/>
    </location>
</feature>
<accession>A0A6J4SZR3</accession>
<protein>
    <submittedName>
        <fullName evidence="2">Sphingolipid ceramide N-deacylase</fullName>
    </submittedName>
</protein>
<gene>
    <name evidence="2" type="ORF">AVDCRST_MAG85-2289</name>
</gene>
<name>A0A6J4SZR3_9ACTN</name>
<sequence length="817" mass="89371">MSRLLCLALLALAVLAPAAQAAGEQYALVNGCWSLKVKATGGVVGKDGSGYKAGAPAEAFRMQATDLGKYLLYGRARDFLTDGGSDTVTVAAKASEAAIWRVEPADGQTFRLSSPSSGRLLAAGPDGTLRIVDANSAGDAALFSFERADGCPQYPEVEVNVSGEPMRGATAFGEVRGTIDAHMHHMAYEFIGGRVHCGKPWDQLGVEFALVDCPDHQAQVQPVDTALGGEPAHDPTGWPTFKDWPDDKSLTHETSYHRWVERAWRGGLRVFVNLLVDNEVLCEVYPLKKNPCNEMNTVRLEAQRMREFADYVDAQYGGPGKGWYRIVTSPAEARRVINDGKLAVVMGIEISKLFDCGVVNDRPQCDRAQIDKQLDEVHRLGVRDLELVNKFDNALGGVAGDTGQTGVVTNTGNKQDTGQYWQMGTCQGDPMEQDREQLTPAGDDSRDQLIANFSRFLPPGQAPIYPKPPHCNQRGLSDLGEYLIRRMMAKGMIIDPDHLSVSARDEVLAIVEAARYSGIVSSHTWSTPAAEQRILKTGGFITPYAGNSTKFVKEWERVRKGRDPRFYWGFGYGADMNGFGAQGGPRGADVPNPVVYPFRSPIDPGVTVDKQKSGEKVYDINVHGVDHYGLYPDWLEDLRKLAGQEIVEDMARGAEAYLQMWERADGVPANRCVPARTRFTKDGLGRLRLGAKADDVLRRAGQPNSRPGRGWTYCVQGPRDARRAGLVKPVFTQEGVLALVASTGPEHSAARTAARVRASKLRGTRAFGKGLRVRRAGGGRTYVYGVKRGRVQFVAVATRTAAKDRRTLRRYLRVAGF</sequence>
<dbReference type="Gene3D" id="3.20.20.140">
    <property type="entry name" value="Metal-dependent hydrolases"/>
    <property type="match status" value="1"/>
</dbReference>
<proteinExistence type="predicted"/>
<dbReference type="InterPro" id="IPR032466">
    <property type="entry name" value="Metal_Hydrolase"/>
</dbReference>
<keyword evidence="1" id="KW-0732">Signal</keyword>
<dbReference type="SUPFAM" id="SSF51556">
    <property type="entry name" value="Metallo-dependent hydrolases"/>
    <property type="match status" value="1"/>
</dbReference>
<dbReference type="AlphaFoldDB" id="A0A6J4SZR3"/>
<reference evidence="2" key="1">
    <citation type="submission" date="2020-02" db="EMBL/GenBank/DDBJ databases">
        <authorList>
            <person name="Meier V. D."/>
        </authorList>
    </citation>
    <scope>NUCLEOTIDE SEQUENCE</scope>
    <source>
        <strain evidence="2">AVDCRST_MAG85</strain>
    </source>
</reference>
<feature type="chain" id="PRO_5026955632" evidence="1">
    <location>
        <begin position="22"/>
        <end position="817"/>
    </location>
</feature>
<dbReference type="EMBL" id="CADCVT010000252">
    <property type="protein sequence ID" value="CAA9510114.1"/>
    <property type="molecule type" value="Genomic_DNA"/>
</dbReference>
<evidence type="ECO:0000256" key="1">
    <source>
        <dbReference type="SAM" id="SignalP"/>
    </source>
</evidence>